<evidence type="ECO:0000313" key="2">
    <source>
        <dbReference type="Proteomes" id="UP001062846"/>
    </source>
</evidence>
<protein>
    <submittedName>
        <fullName evidence="1">Uncharacterized protein</fullName>
    </submittedName>
</protein>
<organism evidence="1 2">
    <name type="scientific">Rhododendron molle</name>
    <name type="common">Chinese azalea</name>
    <name type="synonym">Azalea mollis</name>
    <dbReference type="NCBI Taxonomy" id="49168"/>
    <lineage>
        <taxon>Eukaryota</taxon>
        <taxon>Viridiplantae</taxon>
        <taxon>Streptophyta</taxon>
        <taxon>Embryophyta</taxon>
        <taxon>Tracheophyta</taxon>
        <taxon>Spermatophyta</taxon>
        <taxon>Magnoliopsida</taxon>
        <taxon>eudicotyledons</taxon>
        <taxon>Gunneridae</taxon>
        <taxon>Pentapetalae</taxon>
        <taxon>asterids</taxon>
        <taxon>Ericales</taxon>
        <taxon>Ericaceae</taxon>
        <taxon>Ericoideae</taxon>
        <taxon>Rhodoreae</taxon>
        <taxon>Rhododendron</taxon>
    </lineage>
</organism>
<proteinExistence type="predicted"/>
<accession>A0ACC0NI20</accession>
<dbReference type="Proteomes" id="UP001062846">
    <property type="component" value="Chromosome 6"/>
</dbReference>
<gene>
    <name evidence="1" type="ORF">RHMOL_Rhmol06G0276300</name>
</gene>
<reference evidence="1" key="1">
    <citation type="submission" date="2022-02" db="EMBL/GenBank/DDBJ databases">
        <title>Plant Genome Project.</title>
        <authorList>
            <person name="Zhang R.-G."/>
        </authorList>
    </citation>
    <scope>NUCLEOTIDE SEQUENCE</scope>
    <source>
        <strain evidence="1">AT1</strain>
    </source>
</reference>
<comment type="caution">
    <text evidence="1">The sequence shown here is derived from an EMBL/GenBank/DDBJ whole genome shotgun (WGS) entry which is preliminary data.</text>
</comment>
<name>A0ACC0NI20_RHOML</name>
<dbReference type="EMBL" id="CM046393">
    <property type="protein sequence ID" value="KAI8552559.1"/>
    <property type="molecule type" value="Genomic_DNA"/>
</dbReference>
<evidence type="ECO:0000313" key="1">
    <source>
        <dbReference type="EMBL" id="KAI8552559.1"/>
    </source>
</evidence>
<keyword evidence="2" id="KW-1185">Reference proteome</keyword>
<sequence length="205" mass="23651">MAFGADIINNIPECYIISVGYKVKQVSINVKVPPYRGSLDWLPQYYKVRVEAEGSVQERENAIRSIMGWDDDAILPYHYPNGSFDIVAPYPIDSHREFLTNVGFVGQHAVEGPIFVSGNAWFLHTEKNVKVEVEVHENQEINVTMTRKGYERHVVNLLQRKKGKQINCSSRTRVCVYYCTFNFSCLLLKLMYEFSDVGYVINYSY</sequence>